<comment type="caution">
    <text evidence="1">The sequence shown here is derived from an EMBL/GenBank/DDBJ whole genome shotgun (WGS) entry which is preliminary data.</text>
</comment>
<name>A0A1Q9E1T8_SYMMI</name>
<gene>
    <name evidence="1" type="ORF">AK812_SmicGene15850</name>
</gene>
<sequence length="396" mass="44549">MRGAAEGRFLDPQPCRLVPAPWFAPIFHFSSAEVQRRRPAGAMFNWSAWSKGSCTEFGFCSEEQERAAYAAFLSRLRQEDVFDAALPDASGRLRINIPFAGRFAEREQWVRFLREEVLNKRDDIHEIYLFVTDVNDFYNSYHGPPQSGDPQIFIHYAVQDGRVPLPSADVVMAMHPDCSSSYLTSFGGAYQGHYYMWQHILQNAMNSAPLVIAANLWLEESLEVQQVARAQGMVVSAALKNRTYHGWTVTAPLTSNVRDRQPFHYLVIAQKVPAKVVLSITPGQEDYAGGYQNQWTMASQQYWQQPPQWQYPPPAWAPPSYPAPYGTISLRKPTFINPCGTSDGTYNSTSQDATKVWTSIGYAVLVAGKPTPHSRPAAWHPEFALRTQLAHLSTGL</sequence>
<protein>
    <submittedName>
        <fullName evidence="1">Uncharacterized protein</fullName>
    </submittedName>
</protein>
<dbReference type="OrthoDB" id="417892at2759"/>
<dbReference type="EMBL" id="LSRX01000293">
    <property type="protein sequence ID" value="OLQ01396.1"/>
    <property type="molecule type" value="Genomic_DNA"/>
</dbReference>
<evidence type="ECO:0000313" key="1">
    <source>
        <dbReference type="EMBL" id="OLQ01396.1"/>
    </source>
</evidence>
<accession>A0A1Q9E1T8</accession>
<dbReference type="AlphaFoldDB" id="A0A1Q9E1T8"/>
<evidence type="ECO:0000313" key="2">
    <source>
        <dbReference type="Proteomes" id="UP000186817"/>
    </source>
</evidence>
<reference evidence="1 2" key="1">
    <citation type="submission" date="2016-02" db="EMBL/GenBank/DDBJ databases">
        <title>Genome analysis of coral dinoflagellate symbionts highlights evolutionary adaptations to a symbiotic lifestyle.</title>
        <authorList>
            <person name="Aranda M."/>
            <person name="Li Y."/>
            <person name="Liew Y.J."/>
            <person name="Baumgarten S."/>
            <person name="Simakov O."/>
            <person name="Wilson M."/>
            <person name="Piel J."/>
            <person name="Ashoor H."/>
            <person name="Bougouffa S."/>
            <person name="Bajic V.B."/>
            <person name="Ryu T."/>
            <person name="Ravasi T."/>
            <person name="Bayer T."/>
            <person name="Micklem G."/>
            <person name="Kim H."/>
            <person name="Bhak J."/>
            <person name="Lajeunesse T.C."/>
            <person name="Voolstra C.R."/>
        </authorList>
    </citation>
    <scope>NUCLEOTIDE SEQUENCE [LARGE SCALE GENOMIC DNA]</scope>
    <source>
        <strain evidence="1 2">CCMP2467</strain>
    </source>
</reference>
<dbReference type="Proteomes" id="UP000186817">
    <property type="component" value="Unassembled WGS sequence"/>
</dbReference>
<proteinExistence type="predicted"/>
<organism evidence="1 2">
    <name type="scientific">Symbiodinium microadriaticum</name>
    <name type="common">Dinoflagellate</name>
    <name type="synonym">Zooxanthella microadriatica</name>
    <dbReference type="NCBI Taxonomy" id="2951"/>
    <lineage>
        <taxon>Eukaryota</taxon>
        <taxon>Sar</taxon>
        <taxon>Alveolata</taxon>
        <taxon>Dinophyceae</taxon>
        <taxon>Suessiales</taxon>
        <taxon>Symbiodiniaceae</taxon>
        <taxon>Symbiodinium</taxon>
    </lineage>
</organism>
<keyword evidence="2" id="KW-1185">Reference proteome</keyword>